<protein>
    <recommendedName>
        <fullName evidence="2">RING-type E3 ubiquitin transferase</fullName>
        <ecNumber evidence="2">2.3.2.27</ecNumber>
    </recommendedName>
</protein>
<dbReference type="PANTHER" id="PTHR48051:SF1">
    <property type="entry name" value="RAS SUPPRESSOR PROTEIN 1"/>
    <property type="match status" value="1"/>
</dbReference>
<keyword evidence="6" id="KW-0832">Ubl conjugation</keyword>
<comment type="caution">
    <text evidence="8">The sequence shown here is derived from an EMBL/GenBank/DDBJ whole genome shotgun (WGS) entry which is preliminary data.</text>
</comment>
<sequence>MSEFLTLKRLPIDKGPHYEFIKTAAPHWLTQAPLNRLYPLANLAFEPPAWYRSVSAAQHETLKTYNADAWRLQNLVDMSLQGMQDIYAFAAPLLTQKIKEQYGLELDVKTTYLTIYTSKKLPWYTFDLSNGVTSRKVSLLDAALHNFASKEKFEEPSHYISQPDYRGHFKILPYHHTMSLEQFKQLCRALDLGSLYQRHLNDYLLPTEPVAQAVLKLNVIASQKAALKAAAFMAWSKKALGRGAYAVVTRVLDGTEKRARCYRLSLLGIPLTGILLIARDLENVSKVSRLIAYIPHDPISPMKAYNSSAEFMSDLARKLRLNARLPSSQEVPAQTYQLFFSQFVPHAQRGVFFTTLTERLYEGRWNERGPQEPGPAGCEFWTSTPMLQLKGTPIVGDIWEQHYEAALNKILNDGKSLAVSTAQADSNERWAWWENALKIGADLLNAALLVVTPFVPLLGELMLAYTAYQMTDELVEGIVDLSEGQVQEAAQHICAVITDALQIALMAGGGFLAKELLFKPSPFVDGLKPVQVGDKTRLWNPDPAPYARSDLSLPSGAKPGKSGVYDHQGQNVVRVGDQHFVLEHDVENDIHRVVHPTRRNAYSPVIEPNGSGAWVHEGEDPWTWDDSQLRSRLGHIAQGLSADEVERACHASGTHAGALRKMYLHRETTPALLADSLKRLKLLSESRQLPHRVRAGEPLPEWFNWSAQLLTEHEGWPAEKAITVVDTDDTAMTFGAENANAPHRLTVPLRDVQAGKLPERLVPFLAVNELQTMLPAPTPETTDARVGAIRHLLADNLEREQIATFNHLYSTGEIIDSVPGRLLQQAFPRLPAELVAPLMLRTSPREVAVMHDEQRIPLRLKNLARGLQNEIIASHAMEGFYDDALLSADTERMALNVLRHYTDALGQVRLTVREQVPTGPVRCGAGPHDGVERILLRQQDGRYALIDAASQGVQPRYDFFEALLRALPADKIDYVPGQGRLFKLWLKDQLEPPTERPTLVAATALRQTDQREISRLLQKPMFGAFRRLLRGESAAPLTPEQRLRTLCPLLSDAQAQSILPSLETPASRQRLGALEQQKSELLERLEHWKKRPTVASRHSMAAANETLMRGHIINELRSNWEAAAPGHLNEAAFNPDSTLLDLSETTLGRYIRSLELPAGSFDHVVGLHLGTTRLGDADTGFLKYFPNVHELSLAENLFTRMPAELSALTQLRVLGLQHNPIRWQPTDYQALTHCPRLRWLDLQGNMQLSTPPDLNSLPSLEYLNMHGTGIRDWPVGLDQPRASVLELNMLNTQVNSVPDYPRQSQAVQVIARSWLDRSKLEPDDEQRFVDYRRPWGIDPYRTAPGGGAADSAFWLSNLPEQAIPEAQQMWNDLEHEHGSQGFFDVLQLLLPPDHFQTDLDAQHYRQGTQDLISRVQQLLVAIDRDPLLRERMFNLAATPALCADAGAQIFNRMGIELLEANILADTTPTGLAERESRLVRLARQKWRLAQLNDIVRSDIRHRTASKSEGGLAQAFGSDENQVDEVEVYLAYQTGLKQRLDLPWLSESMVYRNTANVTRQQLDGAYRTVINREYGDGLIDGLLQQDVWSDHLEQTYHARFEQQRSRRAEAGSQLDELIDAQRQWVAEPSGSARKSQLREQLVDLAHQLVIPNDTVLSEHPMTQATQERLYEHIQHDYKELGRQLTRQALVKAGL</sequence>
<reference evidence="8 9" key="1">
    <citation type="submission" date="2017-09" db="EMBL/GenBank/DDBJ databases">
        <title>Genomic, metabolic, and phenotypic characteristics of bacterial isolates from the natural microbiome of the model nematode Caenorhabditis elegans.</title>
        <authorList>
            <person name="Zimmermann J."/>
            <person name="Obeng N."/>
            <person name="Yang W."/>
            <person name="Obeng O."/>
            <person name="Kissoyan K."/>
            <person name="Pees B."/>
            <person name="Dirksen P."/>
            <person name="Hoppner M."/>
            <person name="Franke A."/>
            <person name="Rosenstiel P."/>
            <person name="Leippe M."/>
            <person name="Dierking K."/>
            <person name="Kaleta C."/>
            <person name="Schulenburg H."/>
        </authorList>
    </citation>
    <scope>NUCLEOTIDE SEQUENCE [LARGE SCALE GENOMIC DNA]</scope>
    <source>
        <strain evidence="8 9">MYb117</strain>
    </source>
</reference>
<gene>
    <name evidence="8" type="ORF">CQZ99_09200</name>
</gene>
<evidence type="ECO:0000313" key="8">
    <source>
        <dbReference type="EMBL" id="PRC20150.1"/>
    </source>
</evidence>
<dbReference type="InterPro" id="IPR001611">
    <property type="entry name" value="Leu-rich_rpt"/>
</dbReference>
<dbReference type="GO" id="GO:0061630">
    <property type="term" value="F:ubiquitin protein ligase activity"/>
    <property type="evidence" value="ECO:0007669"/>
    <property type="project" value="UniProtKB-EC"/>
</dbReference>
<feature type="active site" description="Glycyl thioester intermediate" evidence="6">
    <location>
        <position position="1442"/>
    </location>
</feature>
<dbReference type="EC" id="2.3.2.27" evidence="2"/>
<keyword evidence="6" id="KW-0964">Secreted</keyword>
<dbReference type="Pfam" id="PF14496">
    <property type="entry name" value="NEL"/>
    <property type="match status" value="1"/>
</dbReference>
<proteinExistence type="inferred from homology"/>
<dbReference type="Pfam" id="PF20178">
    <property type="entry name" value="ToxA_N"/>
    <property type="match status" value="1"/>
</dbReference>
<dbReference type="InterPro" id="IPR032675">
    <property type="entry name" value="LRR_dom_sf"/>
</dbReference>
<evidence type="ECO:0000256" key="5">
    <source>
        <dbReference type="ARBA" id="ARBA00023026"/>
    </source>
</evidence>
<evidence type="ECO:0000259" key="7">
    <source>
        <dbReference type="PROSITE" id="PS52053"/>
    </source>
</evidence>
<dbReference type="SUPFAM" id="SSF52058">
    <property type="entry name" value="L domain-like"/>
    <property type="match status" value="1"/>
</dbReference>
<dbReference type="InterPro" id="IPR050216">
    <property type="entry name" value="LRR_domain-containing"/>
</dbReference>
<evidence type="ECO:0000256" key="4">
    <source>
        <dbReference type="ARBA" id="ARBA00022737"/>
    </source>
</evidence>
<dbReference type="InterPro" id="IPR046673">
    <property type="entry name" value="ToxA_N"/>
</dbReference>
<dbReference type="PANTHER" id="PTHR48051">
    <property type="match status" value="1"/>
</dbReference>
<dbReference type="GO" id="GO:0005737">
    <property type="term" value="C:cytoplasm"/>
    <property type="evidence" value="ECO:0007669"/>
    <property type="project" value="TreeGrafter"/>
</dbReference>
<keyword evidence="6" id="KW-0833">Ubl conjugation pathway</keyword>
<dbReference type="Gene3D" id="1.20.58.360">
    <property type="entry name" value="Shigella T3SS effector IpaH defines"/>
    <property type="match status" value="1"/>
</dbReference>
<comment type="PTM">
    <text evidence="6">Ubiquitinated in the presence of host E1 ubiquitin-activating enzyme, E2 ubiquitin-conjugating enzyme and ubiquitin.</text>
</comment>
<organism evidence="8 9">
    <name type="scientific">Pseudomonas poae</name>
    <dbReference type="NCBI Taxonomy" id="200451"/>
    <lineage>
        <taxon>Bacteria</taxon>
        <taxon>Pseudomonadati</taxon>
        <taxon>Pseudomonadota</taxon>
        <taxon>Gammaproteobacteria</taxon>
        <taxon>Pseudomonadales</taxon>
        <taxon>Pseudomonadaceae</taxon>
        <taxon>Pseudomonas</taxon>
    </lineage>
</organism>
<evidence type="ECO:0000256" key="6">
    <source>
        <dbReference type="PROSITE-ProRule" id="PRU01398"/>
    </source>
</evidence>
<dbReference type="Gene3D" id="3.80.10.10">
    <property type="entry name" value="Ribonuclease Inhibitor"/>
    <property type="match status" value="1"/>
</dbReference>
<comment type="similarity">
    <text evidence="6">Belongs to the LRR-containing bacterial E3 ligase family.</text>
</comment>
<evidence type="ECO:0000313" key="9">
    <source>
        <dbReference type="Proteomes" id="UP000238045"/>
    </source>
</evidence>
<keyword evidence="6" id="KW-0808">Transferase</keyword>
<dbReference type="PROSITE" id="PS52053">
    <property type="entry name" value="NEL"/>
    <property type="match status" value="1"/>
</dbReference>
<dbReference type="GO" id="GO:0005576">
    <property type="term" value="C:extracellular region"/>
    <property type="evidence" value="ECO:0007669"/>
    <property type="project" value="UniProtKB-UniRule"/>
</dbReference>
<evidence type="ECO:0000256" key="3">
    <source>
        <dbReference type="ARBA" id="ARBA00022614"/>
    </source>
</evidence>
<dbReference type="EMBL" id="PCQL01000007">
    <property type="protein sequence ID" value="PRC20150.1"/>
    <property type="molecule type" value="Genomic_DNA"/>
</dbReference>
<keyword evidence="3" id="KW-0433">Leucine-rich repeat</keyword>
<dbReference type="PROSITE" id="PS51450">
    <property type="entry name" value="LRR"/>
    <property type="match status" value="1"/>
</dbReference>
<evidence type="ECO:0000256" key="2">
    <source>
        <dbReference type="ARBA" id="ARBA00012483"/>
    </source>
</evidence>
<dbReference type="InterPro" id="IPR029487">
    <property type="entry name" value="NEL_dom"/>
</dbReference>
<keyword evidence="6" id="KW-1035">Host cytoplasm</keyword>
<dbReference type="Proteomes" id="UP000238045">
    <property type="component" value="Unassembled WGS sequence"/>
</dbReference>
<keyword evidence="9" id="KW-1185">Reference proteome</keyword>
<accession>A0A2S9EVH2</accession>
<dbReference type="RefSeq" id="WP_105696398.1">
    <property type="nucleotide sequence ID" value="NZ_CP159260.1"/>
</dbReference>
<comment type="catalytic activity">
    <reaction evidence="1">
        <text>S-ubiquitinyl-[E2 ubiquitin-conjugating enzyme]-L-cysteine + [acceptor protein]-L-lysine = [E2 ubiquitin-conjugating enzyme]-L-cysteine + N(6)-ubiquitinyl-[acceptor protein]-L-lysine.</text>
        <dbReference type="EC" id="2.3.2.27"/>
    </reaction>
</comment>
<name>A0A2S9EVH2_9PSED</name>
<dbReference type="GO" id="GO:0016567">
    <property type="term" value="P:protein ubiquitination"/>
    <property type="evidence" value="ECO:0007669"/>
    <property type="project" value="InterPro"/>
</dbReference>
<feature type="domain" description="NEL" evidence="7">
    <location>
        <begin position="1346"/>
        <end position="1667"/>
    </location>
</feature>
<keyword evidence="4" id="KW-0677">Repeat</keyword>
<evidence type="ECO:0000256" key="1">
    <source>
        <dbReference type="ARBA" id="ARBA00000900"/>
    </source>
</evidence>
<keyword evidence="5" id="KW-0843">Virulence</keyword>